<reference evidence="1" key="1">
    <citation type="journal article" date="2021" name="Proc. Natl. Acad. Sci. U.S.A.">
        <title>A Catalog of Tens of Thousands of Viruses from Human Metagenomes Reveals Hidden Associations with Chronic Diseases.</title>
        <authorList>
            <person name="Tisza M.J."/>
            <person name="Buck C.B."/>
        </authorList>
    </citation>
    <scope>NUCLEOTIDE SEQUENCE</scope>
    <source>
        <strain evidence="1">CtGsX68</strain>
    </source>
</reference>
<protein>
    <submittedName>
        <fullName evidence="1">Radical SAM superfamily</fullName>
    </submittedName>
</protein>
<evidence type="ECO:0000313" key="1">
    <source>
        <dbReference type="EMBL" id="DAF98047.1"/>
    </source>
</evidence>
<sequence length="34" mass="3967">MGVNCSGYSNSTGCNKRCNFKYQRYDRNSKEVTR</sequence>
<dbReference type="EMBL" id="BK016141">
    <property type="protein sequence ID" value="DAF98047.1"/>
    <property type="molecule type" value="Genomic_DNA"/>
</dbReference>
<proteinExistence type="predicted"/>
<organism evidence="1">
    <name type="scientific">Siphoviridae sp. ctGsX68</name>
    <dbReference type="NCBI Taxonomy" id="2825417"/>
    <lineage>
        <taxon>Viruses</taxon>
        <taxon>Duplodnaviria</taxon>
        <taxon>Heunggongvirae</taxon>
        <taxon>Uroviricota</taxon>
        <taxon>Caudoviricetes</taxon>
    </lineage>
</organism>
<accession>A0A8S5UU89</accession>
<name>A0A8S5UU89_9CAUD</name>